<dbReference type="Proteomes" id="UP000325081">
    <property type="component" value="Unassembled WGS sequence"/>
</dbReference>
<keyword evidence="4 16" id="KW-0812">Transmembrane</keyword>
<dbReference type="PANTHER" id="PTHR47974:SF27">
    <property type="entry name" value="RECEPTOR-LIKE SERINE_THREONINE-PROTEIN KINASE"/>
    <property type="match status" value="1"/>
</dbReference>
<dbReference type="FunFam" id="3.30.200.20:FF:000178">
    <property type="entry name" value="serine/threonine-protein kinase PBS1-like"/>
    <property type="match status" value="1"/>
</dbReference>
<feature type="domain" description="EGF-like" evidence="19">
    <location>
        <begin position="274"/>
        <end position="313"/>
    </location>
</feature>
<evidence type="ECO:0000259" key="20">
    <source>
        <dbReference type="PROSITE" id="PS50927"/>
    </source>
</evidence>
<dbReference type="InterPro" id="IPR000742">
    <property type="entry name" value="EGF"/>
</dbReference>
<evidence type="ECO:0000259" key="18">
    <source>
        <dbReference type="PROSITE" id="PS50011"/>
    </source>
</evidence>
<keyword evidence="2 13" id="KW-0723">Serine/threonine-protein kinase</keyword>
<dbReference type="InterPro" id="IPR008271">
    <property type="entry name" value="Ser/Thr_kinase_AS"/>
</dbReference>
<keyword evidence="22" id="KW-1185">Reference proteome</keyword>
<dbReference type="SUPFAM" id="SSF56112">
    <property type="entry name" value="Protein kinase-like (PK-like)"/>
    <property type="match status" value="1"/>
</dbReference>
<protein>
    <recommendedName>
        <fullName evidence="13">Receptor-like serine/threonine-protein kinase</fullName>
        <ecNumber evidence="13">2.7.11.1</ecNumber>
    </recommendedName>
</protein>
<gene>
    <name evidence="21" type="ORF">STAS_15244</name>
</gene>
<keyword evidence="11 14" id="KW-1015">Disulfide bond</keyword>
<evidence type="ECO:0000256" key="8">
    <source>
        <dbReference type="ARBA" id="ARBA00022840"/>
    </source>
</evidence>
<evidence type="ECO:0000313" key="21">
    <source>
        <dbReference type="EMBL" id="GER38718.1"/>
    </source>
</evidence>
<evidence type="ECO:0000256" key="16">
    <source>
        <dbReference type="SAM" id="Phobius"/>
    </source>
</evidence>
<feature type="disulfide bond" evidence="14">
    <location>
        <begin position="284"/>
        <end position="301"/>
    </location>
</feature>
<dbReference type="Gene3D" id="2.90.10.30">
    <property type="match status" value="1"/>
</dbReference>
<dbReference type="CDD" id="cd00028">
    <property type="entry name" value="B_lectin"/>
    <property type="match status" value="1"/>
</dbReference>
<evidence type="ECO:0000256" key="6">
    <source>
        <dbReference type="ARBA" id="ARBA00022741"/>
    </source>
</evidence>
<feature type="signal peptide" evidence="17">
    <location>
        <begin position="1"/>
        <end position="20"/>
    </location>
</feature>
<evidence type="ECO:0000256" key="15">
    <source>
        <dbReference type="PROSITE-ProRule" id="PRU10141"/>
    </source>
</evidence>
<dbReference type="InterPro" id="IPR017441">
    <property type="entry name" value="Protein_kinase_ATP_BS"/>
</dbReference>
<keyword evidence="12" id="KW-0325">Glycoprotein</keyword>
<dbReference type="InterPro" id="IPR024171">
    <property type="entry name" value="SRK-like_kinase"/>
</dbReference>
<evidence type="ECO:0000256" key="10">
    <source>
        <dbReference type="ARBA" id="ARBA00023136"/>
    </source>
</evidence>
<evidence type="ECO:0000256" key="4">
    <source>
        <dbReference type="ARBA" id="ARBA00022692"/>
    </source>
</evidence>
<dbReference type="Gene3D" id="1.10.510.10">
    <property type="entry name" value="Transferase(Phosphotransferase) domain 1"/>
    <property type="match status" value="1"/>
</dbReference>
<keyword evidence="14" id="KW-0245">EGF-like domain</keyword>
<keyword evidence="10 16" id="KW-0472">Membrane</keyword>
<dbReference type="PIRSF" id="PIRSF000641">
    <property type="entry name" value="SRK"/>
    <property type="match status" value="1"/>
</dbReference>
<dbReference type="AlphaFoldDB" id="A0A5A7Q1K7"/>
<dbReference type="OrthoDB" id="1530339at2759"/>
<feature type="domain" description="Bulb-type lectin" evidence="20">
    <location>
        <begin position="31"/>
        <end position="148"/>
    </location>
</feature>
<feature type="transmembrane region" description="Helical" evidence="16">
    <location>
        <begin position="449"/>
        <end position="472"/>
    </location>
</feature>
<dbReference type="PROSITE" id="PS50011">
    <property type="entry name" value="PROTEIN_KINASE_DOM"/>
    <property type="match status" value="1"/>
</dbReference>
<feature type="binding site" evidence="15">
    <location>
        <position position="554"/>
    </location>
    <ligand>
        <name>ATP</name>
        <dbReference type="ChEBI" id="CHEBI:30616"/>
    </ligand>
</feature>
<evidence type="ECO:0000256" key="13">
    <source>
        <dbReference type="PIRNR" id="PIRNR000641"/>
    </source>
</evidence>
<dbReference type="FunFam" id="2.90.10.10:FF:000023">
    <property type="entry name" value="G-type lectin S-receptor-like serine/threonine-protein kinase"/>
    <property type="match status" value="1"/>
</dbReference>
<dbReference type="Gene3D" id="3.30.200.20">
    <property type="entry name" value="Phosphorylase Kinase, domain 1"/>
    <property type="match status" value="1"/>
</dbReference>
<feature type="domain" description="Protein kinase" evidence="18">
    <location>
        <begin position="526"/>
        <end position="812"/>
    </location>
</feature>
<dbReference type="EC" id="2.7.11.1" evidence="13"/>
<comment type="catalytic activity">
    <reaction evidence="13">
        <text>L-threonyl-[protein] + ATP = O-phospho-L-threonyl-[protein] + ADP + H(+)</text>
        <dbReference type="Rhea" id="RHEA:46608"/>
        <dbReference type="Rhea" id="RHEA-COMP:11060"/>
        <dbReference type="Rhea" id="RHEA-COMP:11605"/>
        <dbReference type="ChEBI" id="CHEBI:15378"/>
        <dbReference type="ChEBI" id="CHEBI:30013"/>
        <dbReference type="ChEBI" id="CHEBI:30616"/>
        <dbReference type="ChEBI" id="CHEBI:61977"/>
        <dbReference type="ChEBI" id="CHEBI:456216"/>
        <dbReference type="EC" id="2.7.11.1"/>
    </reaction>
</comment>
<evidence type="ECO:0000256" key="3">
    <source>
        <dbReference type="ARBA" id="ARBA00022679"/>
    </source>
</evidence>
<dbReference type="SUPFAM" id="SSF51110">
    <property type="entry name" value="alpha-D-mannose-specific plant lectins"/>
    <property type="match status" value="1"/>
</dbReference>
<evidence type="ECO:0000256" key="5">
    <source>
        <dbReference type="ARBA" id="ARBA00022729"/>
    </source>
</evidence>
<keyword evidence="6 13" id="KW-0547">Nucleotide-binding</keyword>
<dbReference type="InterPro" id="IPR011009">
    <property type="entry name" value="Kinase-like_dom_sf"/>
</dbReference>
<keyword evidence="3 13" id="KW-0808">Transferase</keyword>
<dbReference type="SMART" id="SM00220">
    <property type="entry name" value="S_TKc"/>
    <property type="match status" value="1"/>
</dbReference>
<dbReference type="PANTHER" id="PTHR47974">
    <property type="entry name" value="OS07G0415500 PROTEIN"/>
    <property type="match status" value="1"/>
</dbReference>
<evidence type="ECO:0000256" key="11">
    <source>
        <dbReference type="ARBA" id="ARBA00023157"/>
    </source>
</evidence>
<evidence type="ECO:0000256" key="12">
    <source>
        <dbReference type="ARBA" id="ARBA00023180"/>
    </source>
</evidence>
<proteinExistence type="inferred from homology"/>
<dbReference type="InterPro" id="IPR001480">
    <property type="entry name" value="Bulb-type_lectin_dom"/>
</dbReference>
<comment type="subcellular location">
    <subcellularLocation>
        <location evidence="1">Membrane</location>
        <topology evidence="1">Single-pass membrane protein</topology>
    </subcellularLocation>
</comment>
<dbReference type="FunFam" id="1.10.510.10:FF:000621">
    <property type="entry name" value="Serine/threonine-protein kinase"/>
    <property type="match status" value="1"/>
</dbReference>
<comment type="similarity">
    <text evidence="13">Belongs to the protein kinase superfamily. Ser/Thr protein kinase family.</text>
</comment>
<dbReference type="GO" id="GO:0016020">
    <property type="term" value="C:membrane"/>
    <property type="evidence" value="ECO:0007669"/>
    <property type="project" value="UniProtKB-SubCell"/>
</dbReference>
<dbReference type="GO" id="GO:0005524">
    <property type="term" value="F:ATP binding"/>
    <property type="evidence" value="ECO:0007669"/>
    <property type="project" value="UniProtKB-UniRule"/>
</dbReference>
<dbReference type="InterPro" id="IPR036426">
    <property type="entry name" value="Bulb-type_lectin_dom_sf"/>
</dbReference>
<dbReference type="GO" id="GO:0004674">
    <property type="term" value="F:protein serine/threonine kinase activity"/>
    <property type="evidence" value="ECO:0007669"/>
    <property type="project" value="UniProtKB-KW"/>
</dbReference>
<evidence type="ECO:0000259" key="19">
    <source>
        <dbReference type="PROSITE" id="PS50026"/>
    </source>
</evidence>
<feature type="chain" id="PRO_5023150103" description="Receptor-like serine/threonine-protein kinase" evidence="17">
    <location>
        <begin position="21"/>
        <end position="863"/>
    </location>
</feature>
<dbReference type="EMBL" id="BKCP01005516">
    <property type="protein sequence ID" value="GER38718.1"/>
    <property type="molecule type" value="Genomic_DNA"/>
</dbReference>
<dbReference type="CDD" id="cd14066">
    <property type="entry name" value="STKc_IRAK"/>
    <property type="match status" value="1"/>
</dbReference>
<dbReference type="GO" id="GO:0106310">
    <property type="term" value="F:protein serine kinase activity"/>
    <property type="evidence" value="ECO:0007669"/>
    <property type="project" value="RHEA"/>
</dbReference>
<name>A0A5A7Q1K7_STRAF</name>
<dbReference type="Pfam" id="PF01453">
    <property type="entry name" value="B_lectin"/>
    <property type="match status" value="1"/>
</dbReference>
<dbReference type="Pfam" id="PF00069">
    <property type="entry name" value="Pkinase"/>
    <property type="match status" value="1"/>
</dbReference>
<comment type="caution">
    <text evidence="14">Lacks conserved residue(s) required for the propagation of feature annotation.</text>
</comment>
<dbReference type="InterPro" id="IPR000719">
    <property type="entry name" value="Prot_kinase_dom"/>
</dbReference>
<dbReference type="SMART" id="SM00108">
    <property type="entry name" value="B_lectin"/>
    <property type="match status" value="1"/>
</dbReference>
<keyword evidence="5 17" id="KW-0732">Signal</keyword>
<keyword evidence="8 13" id="KW-0067">ATP-binding</keyword>
<dbReference type="PROSITE" id="PS00108">
    <property type="entry name" value="PROTEIN_KINASE_ST"/>
    <property type="match status" value="1"/>
</dbReference>
<evidence type="ECO:0000256" key="7">
    <source>
        <dbReference type="ARBA" id="ARBA00022777"/>
    </source>
</evidence>
<comment type="catalytic activity">
    <reaction evidence="13">
        <text>L-seryl-[protein] + ATP = O-phospho-L-seryl-[protein] + ADP + H(+)</text>
        <dbReference type="Rhea" id="RHEA:17989"/>
        <dbReference type="Rhea" id="RHEA-COMP:9863"/>
        <dbReference type="Rhea" id="RHEA-COMP:11604"/>
        <dbReference type="ChEBI" id="CHEBI:15378"/>
        <dbReference type="ChEBI" id="CHEBI:29999"/>
        <dbReference type="ChEBI" id="CHEBI:30616"/>
        <dbReference type="ChEBI" id="CHEBI:83421"/>
        <dbReference type="ChEBI" id="CHEBI:456216"/>
        <dbReference type="EC" id="2.7.11.1"/>
    </reaction>
</comment>
<dbReference type="PROSITE" id="PS50927">
    <property type="entry name" value="BULB_LECTIN"/>
    <property type="match status" value="1"/>
</dbReference>
<evidence type="ECO:0000256" key="1">
    <source>
        <dbReference type="ARBA" id="ARBA00004167"/>
    </source>
</evidence>
<reference evidence="22" key="1">
    <citation type="journal article" date="2019" name="Curr. Biol.">
        <title>Genome Sequence of Striga asiatica Provides Insight into the Evolution of Plant Parasitism.</title>
        <authorList>
            <person name="Yoshida S."/>
            <person name="Kim S."/>
            <person name="Wafula E.K."/>
            <person name="Tanskanen J."/>
            <person name="Kim Y.M."/>
            <person name="Honaas L."/>
            <person name="Yang Z."/>
            <person name="Spallek T."/>
            <person name="Conn C.E."/>
            <person name="Ichihashi Y."/>
            <person name="Cheong K."/>
            <person name="Cui S."/>
            <person name="Der J.P."/>
            <person name="Gundlach H."/>
            <person name="Jiao Y."/>
            <person name="Hori C."/>
            <person name="Ishida J.K."/>
            <person name="Kasahara H."/>
            <person name="Kiba T."/>
            <person name="Kim M.S."/>
            <person name="Koo N."/>
            <person name="Laohavisit A."/>
            <person name="Lee Y.H."/>
            <person name="Lumba S."/>
            <person name="McCourt P."/>
            <person name="Mortimer J.C."/>
            <person name="Mutuku J.M."/>
            <person name="Nomura T."/>
            <person name="Sasaki-Sekimoto Y."/>
            <person name="Seto Y."/>
            <person name="Wang Y."/>
            <person name="Wakatake T."/>
            <person name="Sakakibara H."/>
            <person name="Demura T."/>
            <person name="Yamaguchi S."/>
            <person name="Yoneyama K."/>
            <person name="Manabe R.I."/>
            <person name="Nelson D.C."/>
            <person name="Schulman A.H."/>
            <person name="Timko M.P."/>
            <person name="dePamphilis C.W."/>
            <person name="Choi D."/>
            <person name="Shirasu K."/>
        </authorList>
    </citation>
    <scope>NUCLEOTIDE SEQUENCE [LARGE SCALE GENOMIC DNA]</scope>
    <source>
        <strain evidence="22">cv. UVA1</strain>
    </source>
</reference>
<comment type="caution">
    <text evidence="21">The sequence shown here is derived from an EMBL/GenBank/DDBJ whole genome shotgun (WGS) entry which is preliminary data.</text>
</comment>
<evidence type="ECO:0000256" key="2">
    <source>
        <dbReference type="ARBA" id="ARBA00022527"/>
    </source>
</evidence>
<dbReference type="GO" id="GO:0030246">
    <property type="term" value="F:carbohydrate binding"/>
    <property type="evidence" value="ECO:0007669"/>
    <property type="project" value="UniProtKB-KW"/>
</dbReference>
<accession>A0A5A7Q1K7</accession>
<organism evidence="21 22">
    <name type="scientific">Striga asiatica</name>
    <name type="common">Asiatic witchweed</name>
    <name type="synonym">Buchnera asiatica</name>
    <dbReference type="NCBI Taxonomy" id="4170"/>
    <lineage>
        <taxon>Eukaryota</taxon>
        <taxon>Viridiplantae</taxon>
        <taxon>Streptophyta</taxon>
        <taxon>Embryophyta</taxon>
        <taxon>Tracheophyta</taxon>
        <taxon>Spermatophyta</taxon>
        <taxon>Magnoliopsida</taxon>
        <taxon>eudicotyledons</taxon>
        <taxon>Gunneridae</taxon>
        <taxon>Pentapetalae</taxon>
        <taxon>asterids</taxon>
        <taxon>lamiids</taxon>
        <taxon>Lamiales</taxon>
        <taxon>Orobanchaceae</taxon>
        <taxon>Buchnereae</taxon>
        <taxon>Striga</taxon>
    </lineage>
</organism>
<keyword evidence="21" id="KW-0430">Lectin</keyword>
<keyword evidence="7 13" id="KW-0418">Kinase</keyword>
<dbReference type="PROSITE" id="PS00107">
    <property type="entry name" value="PROTEIN_KINASE_ATP"/>
    <property type="match status" value="1"/>
</dbReference>
<sequence length="863" mass="94925">MGFLFFCLTLLSISFSLVSASFFTEFVYPNFTASNIRFRDGVGRFLFSSNGKFKASMFNPGSQRTRFYLCVIHVESNMIIWSANRDSPVSESGIVALTVNGITISDENGSQRWSTPKLQSPVSALQLTDSGNLVLLDRSNSTLWESFRHPTDTIVIGQRLYPSAVLSSAVSSDDLSTGGYNLSLTLSDVVAQWQNLVYWKLSMDVQAYVNSNYNVEFLEVNQTGLYLHGRNGSAVVISVNLPPSDFRTARIDGSGQFVVRSFAGGLQAQEYVQPADKCRIPFVCGKLGLCNEGVSVDNYACSCPSGFRVSSSNRGTDCIPSDFSHSLLVSCNLSSSHDVNNSSNSSANVSYMPLGNDVDYFANDFNPPAVFVSNLSRCEDLCSNDCACLGIFYENSSGSCYTLENNVGSVMVKSTSNGGNVRLGFVKTIVKPQSTRFDNSNENNENVNFPGASVILPSVAAVFIFALGFLLWRRFRHSRVYNNNQDTTPPSHSRSYSFSSIFDDTEFPIPGLPLRYSYAELEAATMNFETKVGTGGYGTVYKATLPDKNQVAVKRLAKIGPQGRRDFCTEIAVIGNIHHVNLVKLKGFCIHRKEWLLVYEYMSGGSLDRALFGNGPVLEWRERAKIATGSARGLAYLHSACEPKVVHCDVKPENILLDSSRSRAKISDFGLARFLGPEESSMLATMRGTRGYLAPEWLTRSTVSEKTDVYSFGMVLLEIVSGRKNCLPRASDGIFFFPLFALEMHLEGRYLELVDGRLEGRVVGEEVRKLVRVALCCVDQEPGWRPSMVNVVGMLEGEMAVGEPRSEGLEFLRFYGRTFNQSGPAGLVGVDTWREGIGGAAESRRVSEADNSYVSSEQISGPR</sequence>
<evidence type="ECO:0000256" key="17">
    <source>
        <dbReference type="SAM" id="SignalP"/>
    </source>
</evidence>
<evidence type="ECO:0000256" key="9">
    <source>
        <dbReference type="ARBA" id="ARBA00022989"/>
    </source>
</evidence>
<evidence type="ECO:0000256" key="14">
    <source>
        <dbReference type="PROSITE-ProRule" id="PRU00076"/>
    </source>
</evidence>
<evidence type="ECO:0000313" key="22">
    <source>
        <dbReference type="Proteomes" id="UP000325081"/>
    </source>
</evidence>
<dbReference type="PROSITE" id="PS50026">
    <property type="entry name" value="EGF_3"/>
    <property type="match status" value="1"/>
</dbReference>
<keyword evidence="9 16" id="KW-1133">Transmembrane helix</keyword>